<evidence type="ECO:0000256" key="1">
    <source>
        <dbReference type="SAM" id="MobiDB-lite"/>
    </source>
</evidence>
<feature type="compositionally biased region" description="Polar residues" evidence="1">
    <location>
        <begin position="72"/>
        <end position="81"/>
    </location>
</feature>
<reference evidence="2" key="1">
    <citation type="submission" date="2018-05" db="EMBL/GenBank/DDBJ databases">
        <authorList>
            <person name="Lanie J.A."/>
            <person name="Ng W.-L."/>
            <person name="Kazmierczak K.M."/>
            <person name="Andrzejewski T.M."/>
            <person name="Davidsen T.M."/>
            <person name="Wayne K.J."/>
            <person name="Tettelin H."/>
            <person name="Glass J.I."/>
            <person name="Rusch D."/>
            <person name="Podicherti R."/>
            <person name="Tsui H.-C.T."/>
            <person name="Winkler M.E."/>
        </authorList>
    </citation>
    <scope>NUCLEOTIDE SEQUENCE</scope>
</reference>
<organism evidence="2">
    <name type="scientific">marine metagenome</name>
    <dbReference type="NCBI Taxonomy" id="408172"/>
    <lineage>
        <taxon>unclassified sequences</taxon>
        <taxon>metagenomes</taxon>
        <taxon>ecological metagenomes</taxon>
    </lineage>
</organism>
<dbReference type="EMBL" id="UINC01118143">
    <property type="protein sequence ID" value="SVC91070.1"/>
    <property type="molecule type" value="Genomic_DNA"/>
</dbReference>
<dbReference type="AlphaFoldDB" id="A0A382R1K9"/>
<feature type="region of interest" description="Disordered" evidence="1">
    <location>
        <begin position="1"/>
        <end position="81"/>
    </location>
</feature>
<feature type="non-terminal residue" evidence="2">
    <location>
        <position position="81"/>
    </location>
</feature>
<evidence type="ECO:0000313" key="2">
    <source>
        <dbReference type="EMBL" id="SVC91070.1"/>
    </source>
</evidence>
<protein>
    <submittedName>
        <fullName evidence="2">Uncharacterized protein</fullName>
    </submittedName>
</protein>
<feature type="non-terminal residue" evidence="2">
    <location>
        <position position="1"/>
    </location>
</feature>
<sequence length="81" mass="8584">VDDDTLWRSRYAAGQCPSGGVRRARPEDSHAPRRWPVASRPLPGDLGRPRRGGSARGFGHVPGTLDGGGYTADTSSVARSL</sequence>
<name>A0A382R1K9_9ZZZZ</name>
<proteinExistence type="predicted"/>
<gene>
    <name evidence="2" type="ORF">METZ01_LOCUS343924</name>
</gene>
<accession>A0A382R1K9</accession>